<name>A0A2V5HIH9_ASPV1</name>
<gene>
    <name evidence="3" type="ORF">BO99DRAFT_418863</name>
</gene>
<dbReference type="PANTHER" id="PTHR43735">
    <property type="entry name" value="APOPTOSIS-INDUCING FACTOR 1"/>
    <property type="match status" value="1"/>
</dbReference>
<organism evidence="3 4">
    <name type="scientific">Aspergillus violaceofuscus (strain CBS 115571)</name>
    <dbReference type="NCBI Taxonomy" id="1450538"/>
    <lineage>
        <taxon>Eukaryota</taxon>
        <taxon>Fungi</taxon>
        <taxon>Dikarya</taxon>
        <taxon>Ascomycota</taxon>
        <taxon>Pezizomycotina</taxon>
        <taxon>Eurotiomycetes</taxon>
        <taxon>Eurotiomycetidae</taxon>
        <taxon>Eurotiales</taxon>
        <taxon>Aspergillaceae</taxon>
        <taxon>Aspergillus</taxon>
    </lineage>
</organism>
<dbReference type="EMBL" id="KZ825103">
    <property type="protein sequence ID" value="PYI24215.1"/>
    <property type="molecule type" value="Genomic_DNA"/>
</dbReference>
<evidence type="ECO:0000313" key="4">
    <source>
        <dbReference type="Proteomes" id="UP000249829"/>
    </source>
</evidence>
<feature type="domain" description="FAD/NAD(P)-binding" evidence="2">
    <location>
        <begin position="227"/>
        <end position="377"/>
    </location>
</feature>
<feature type="domain" description="FAD/NAD(P)-binding" evidence="2">
    <location>
        <begin position="14"/>
        <end position="212"/>
    </location>
</feature>
<sequence length="430" mass="45863">MVAVTLSSALREQHVVILGGAYAGLSTALNLLRICDGTITSFGKGGKGGRGGRGGGGGGRGGRLGDGGRRQMMAPQAPQRMPRITILDPRDGFYHAVGTPMAHTTKSYIEHPWRTWDQIAELKRPSVTILKGTTVRADPETKRLLYLSSESNGKQQQHTLDYDFLVVATGLRRPWPTVPVATTKSEYAMQAGRYIDRLRTCDSVVVIGGGKLASSRKLAGLWLMNQGAVGIEMAAEIKHRYPTKQVTLVHSRSALLSSEPVPSEFQDQVLQITQLGGVNVMLKNRVLGVTEGPGNAKAIKLEDGKHLTADEVIWATSSAAPITEFLPREALDEKGFVNVLPSMQFAASIPNHQTHFAVGDVIATPGIRLAKTAIRMGRSAAMNIAHMMVSAEQAHGSQPYLTGMRGPNKGLSLIIGGSGALGALGLPLIS</sequence>
<dbReference type="GO" id="GO:0005737">
    <property type="term" value="C:cytoplasm"/>
    <property type="evidence" value="ECO:0007669"/>
    <property type="project" value="TreeGrafter"/>
</dbReference>
<protein>
    <submittedName>
        <fullName evidence="3">FAD/NAD(P)-binding domain-containing protein</fullName>
    </submittedName>
</protein>
<dbReference type="AlphaFoldDB" id="A0A2V5HIH9"/>
<dbReference type="GO" id="GO:0050660">
    <property type="term" value="F:flavin adenine dinucleotide binding"/>
    <property type="evidence" value="ECO:0007669"/>
    <property type="project" value="TreeGrafter"/>
</dbReference>
<dbReference type="GO" id="GO:0004174">
    <property type="term" value="F:electron-transferring-flavoprotein dehydrogenase activity"/>
    <property type="evidence" value="ECO:0007669"/>
    <property type="project" value="TreeGrafter"/>
</dbReference>
<evidence type="ECO:0000259" key="2">
    <source>
        <dbReference type="Pfam" id="PF07992"/>
    </source>
</evidence>
<dbReference type="SUPFAM" id="SSF51905">
    <property type="entry name" value="FAD/NAD(P)-binding domain"/>
    <property type="match status" value="1"/>
</dbReference>
<dbReference type="InterPro" id="IPR023753">
    <property type="entry name" value="FAD/NAD-binding_dom"/>
</dbReference>
<accession>A0A2V5HIH9</accession>
<dbReference type="Proteomes" id="UP000249829">
    <property type="component" value="Unassembled WGS sequence"/>
</dbReference>
<evidence type="ECO:0000313" key="3">
    <source>
        <dbReference type="EMBL" id="PYI24215.1"/>
    </source>
</evidence>
<dbReference type="OMA" id="GAAMHQG"/>
<feature type="compositionally biased region" description="Gly residues" evidence="1">
    <location>
        <begin position="43"/>
        <end position="65"/>
    </location>
</feature>
<dbReference type="STRING" id="1450538.A0A2V5HIH9"/>
<proteinExistence type="predicted"/>
<dbReference type="PANTHER" id="PTHR43735:SF24">
    <property type="entry name" value="NUCLEOTIDE-DISULPHIDE OXIDOREDUCTASE AMID-LIKE, PUTATIVE (AFU_ORTHOLOGUE AFUA_1G17180)-RELATED"/>
    <property type="match status" value="1"/>
</dbReference>
<keyword evidence="4" id="KW-1185">Reference proteome</keyword>
<evidence type="ECO:0000256" key="1">
    <source>
        <dbReference type="SAM" id="MobiDB-lite"/>
    </source>
</evidence>
<dbReference type="Pfam" id="PF07992">
    <property type="entry name" value="Pyr_redox_2"/>
    <property type="match status" value="2"/>
</dbReference>
<feature type="region of interest" description="Disordered" evidence="1">
    <location>
        <begin position="43"/>
        <end position="78"/>
    </location>
</feature>
<dbReference type="InterPro" id="IPR036188">
    <property type="entry name" value="FAD/NAD-bd_sf"/>
</dbReference>
<reference evidence="3 4" key="1">
    <citation type="submission" date="2018-02" db="EMBL/GenBank/DDBJ databases">
        <title>The genomes of Aspergillus section Nigri reveals drivers in fungal speciation.</title>
        <authorList>
            <consortium name="DOE Joint Genome Institute"/>
            <person name="Vesth T.C."/>
            <person name="Nybo J."/>
            <person name="Theobald S."/>
            <person name="Brandl J."/>
            <person name="Frisvad J.C."/>
            <person name="Nielsen K.F."/>
            <person name="Lyhne E.K."/>
            <person name="Kogle M.E."/>
            <person name="Kuo A."/>
            <person name="Riley R."/>
            <person name="Clum A."/>
            <person name="Nolan M."/>
            <person name="Lipzen A."/>
            <person name="Salamov A."/>
            <person name="Henrissat B."/>
            <person name="Wiebenga A."/>
            <person name="De vries R.P."/>
            <person name="Grigoriev I.V."/>
            <person name="Mortensen U.H."/>
            <person name="Andersen M.R."/>
            <person name="Baker S.E."/>
        </authorList>
    </citation>
    <scope>NUCLEOTIDE SEQUENCE [LARGE SCALE GENOMIC DNA]</scope>
    <source>
        <strain evidence="3 4">CBS 115571</strain>
    </source>
</reference>
<dbReference type="Gene3D" id="3.50.50.100">
    <property type="match status" value="1"/>
</dbReference>